<organism evidence="4 5">
    <name type="scientific">Xanthoceras sorbifolium</name>
    <dbReference type="NCBI Taxonomy" id="99658"/>
    <lineage>
        <taxon>Eukaryota</taxon>
        <taxon>Viridiplantae</taxon>
        <taxon>Streptophyta</taxon>
        <taxon>Embryophyta</taxon>
        <taxon>Tracheophyta</taxon>
        <taxon>Spermatophyta</taxon>
        <taxon>Magnoliopsida</taxon>
        <taxon>eudicotyledons</taxon>
        <taxon>Gunneridae</taxon>
        <taxon>Pentapetalae</taxon>
        <taxon>rosids</taxon>
        <taxon>malvids</taxon>
        <taxon>Sapindales</taxon>
        <taxon>Sapindaceae</taxon>
        <taxon>Xanthoceroideae</taxon>
        <taxon>Xanthoceras</taxon>
    </lineage>
</organism>
<feature type="signal peptide" evidence="2">
    <location>
        <begin position="1"/>
        <end position="23"/>
    </location>
</feature>
<evidence type="ECO:0000256" key="2">
    <source>
        <dbReference type="SAM" id="SignalP"/>
    </source>
</evidence>
<proteinExistence type="predicted"/>
<accession>A0ABQ8ICD3</accession>
<evidence type="ECO:0000313" key="4">
    <source>
        <dbReference type="EMBL" id="KAH7574312.1"/>
    </source>
</evidence>
<dbReference type="InterPro" id="IPR025521">
    <property type="entry name" value="Neprosin_propep"/>
</dbReference>
<name>A0ABQ8ICD3_9ROSI</name>
<feature type="chain" id="PRO_5045358411" description="Neprosin PEP catalytic domain-containing protein" evidence="2">
    <location>
        <begin position="24"/>
        <end position="808"/>
    </location>
</feature>
<dbReference type="Pfam" id="PF03080">
    <property type="entry name" value="Neprosin"/>
    <property type="match status" value="2"/>
</dbReference>
<dbReference type="Gene3D" id="3.90.1320.10">
    <property type="entry name" value="Outer-capsid protein sigma 3, large lobe"/>
    <property type="match status" value="2"/>
</dbReference>
<protein>
    <recommendedName>
        <fullName evidence="3">Neprosin PEP catalytic domain-containing protein</fullName>
    </recommendedName>
</protein>
<sequence>MAKRVSLLFLAMAVYILSGVADGKAKARVNPSGIDRKLKLLKKPAVKSIKSEDGDIIDCIDIHKQPAFDHPALRNHKIQMRPSFDLPTEKIDTRNESSQPVIFQTWQKSGSCPKGTVPIRRIRKQDLLRAASSVEQLGTKPPKFPSASNKTETKNSLSTDFNSTKLQILQTINRSTAFLVTVGYNYLGAQGDINVWNPKVDLPDDYTTAQIWLKSGPGDNFESVEAGWVVNPKLYGDRKTRLFAYWTKDSYKTTGCFDLTCSGFVQTGTQVALGAALYPWSSSGGPQYQVTFGIFLDPKTGNWWLKSGPNNIVIGYWPKNLFGYLSHSATMVQWGGEVYSQNVKKSPHTWTQMGSGSFAEFLETSACFIKHVRIMDNSLQLKYPQWVGTGADEENCYTAHNYVQGYTVEPTLEGNLLQLLEFDYQKLKLLNKPAVKTIKSEDGDIIDCVDIYKQPAFDHPVLWNHKIQARPSFDLPIGKLDTRNESSQTMILQTWQKSGSCPKGTVPIRRIRRQDLLRAASLEEFGRKPPVTPYASNKADRKSSLFAPFNSSKLQAKPAVNRVTAVVSTVNNYTGGQADINLWNPKVDLPDDYTTAQMWLKSSPGDDFESIESGWMVNPSLYGDILTRLFVHWTKDSYKTTGCFDLTCSGFVQTGSQVALGASLEPYSDVLGTQIHVTFSTFQDYSGHWWLKIGDNVVGYWPVTLFDRLNQSALLVEWGGEVYSKNVKKTPHTNTEMGSGSFAQTRYGSACFINNLRIQDASLQLKFPESLQPLADQNNCYNTFYDDKGPSGEPIFYFGGPGENPRCR</sequence>
<dbReference type="PROSITE" id="PS52045">
    <property type="entry name" value="NEPROSIN_PEP_CD"/>
    <property type="match status" value="2"/>
</dbReference>
<feature type="compositionally biased region" description="Polar residues" evidence="1">
    <location>
        <begin position="146"/>
        <end position="156"/>
    </location>
</feature>
<dbReference type="InterPro" id="IPR004314">
    <property type="entry name" value="Neprosin"/>
</dbReference>
<dbReference type="InterPro" id="IPR053168">
    <property type="entry name" value="Glutamic_endopeptidase"/>
</dbReference>
<feature type="domain" description="Neprosin PEP catalytic" evidence="3">
    <location>
        <begin position="553"/>
        <end position="808"/>
    </location>
</feature>
<evidence type="ECO:0000313" key="5">
    <source>
        <dbReference type="Proteomes" id="UP000827721"/>
    </source>
</evidence>
<dbReference type="PANTHER" id="PTHR31589">
    <property type="entry name" value="PROTEIN, PUTATIVE (DUF239)-RELATED-RELATED"/>
    <property type="match status" value="1"/>
</dbReference>
<feature type="domain" description="Neprosin PEP catalytic" evidence="3">
    <location>
        <begin position="160"/>
        <end position="417"/>
    </location>
</feature>
<feature type="region of interest" description="Disordered" evidence="1">
    <location>
        <begin position="132"/>
        <end position="156"/>
    </location>
</feature>
<dbReference type="Pfam" id="PF14365">
    <property type="entry name" value="Neprosin_AP"/>
    <property type="match status" value="2"/>
</dbReference>
<gene>
    <name evidence="4" type="ORF">JRO89_XS03G0281000</name>
</gene>
<evidence type="ECO:0000259" key="3">
    <source>
        <dbReference type="PROSITE" id="PS52045"/>
    </source>
</evidence>
<evidence type="ECO:0000256" key="1">
    <source>
        <dbReference type="SAM" id="MobiDB-lite"/>
    </source>
</evidence>
<dbReference type="Proteomes" id="UP000827721">
    <property type="component" value="Unassembled WGS sequence"/>
</dbReference>
<keyword evidence="2" id="KW-0732">Signal</keyword>
<dbReference type="EMBL" id="JAFEMO010000003">
    <property type="protein sequence ID" value="KAH7574312.1"/>
    <property type="molecule type" value="Genomic_DNA"/>
</dbReference>
<keyword evidence="5" id="KW-1185">Reference proteome</keyword>
<reference evidence="4 5" key="1">
    <citation type="submission" date="2021-02" db="EMBL/GenBank/DDBJ databases">
        <title>Plant Genome Project.</title>
        <authorList>
            <person name="Zhang R.-G."/>
        </authorList>
    </citation>
    <scope>NUCLEOTIDE SEQUENCE [LARGE SCALE GENOMIC DNA]</scope>
    <source>
        <tissue evidence="4">Leaves</tissue>
    </source>
</reference>
<dbReference type="PANTHER" id="PTHR31589:SF2">
    <property type="entry name" value="ASLB (DUF239)-RELATED"/>
    <property type="match status" value="1"/>
</dbReference>
<comment type="caution">
    <text evidence="4">The sequence shown here is derived from an EMBL/GenBank/DDBJ whole genome shotgun (WGS) entry which is preliminary data.</text>
</comment>